<name>A0A1X6WQL6_9ENTE</name>
<protein>
    <recommendedName>
        <fullName evidence="3">Phage protein</fullName>
    </recommendedName>
</protein>
<dbReference type="EMBL" id="FWFD01000015">
    <property type="protein sequence ID" value="SLM86548.1"/>
    <property type="molecule type" value="Genomic_DNA"/>
</dbReference>
<accession>A0A1X6WQL6</accession>
<sequence length="75" mass="8444">MNEETSVKELLNDLCDVLGEIALLEEGKTYEAKVTDCFGTRIVNESAIERARSLSNIALESYVMQIQEILGYEDK</sequence>
<evidence type="ECO:0000313" key="1">
    <source>
        <dbReference type="EMBL" id="SLM86548.1"/>
    </source>
</evidence>
<evidence type="ECO:0000313" key="2">
    <source>
        <dbReference type="Proteomes" id="UP000195918"/>
    </source>
</evidence>
<organism evidence="1 2">
    <name type="scientific">Vagococcus fluvialis bH819</name>
    <dbReference type="NCBI Taxonomy" id="1255619"/>
    <lineage>
        <taxon>Bacteria</taxon>
        <taxon>Bacillati</taxon>
        <taxon>Bacillota</taxon>
        <taxon>Bacilli</taxon>
        <taxon>Lactobacillales</taxon>
        <taxon>Enterococcaceae</taxon>
        <taxon>Vagococcus</taxon>
    </lineage>
</organism>
<dbReference type="AlphaFoldDB" id="A0A1X6WQL6"/>
<dbReference type="Proteomes" id="UP000195918">
    <property type="component" value="Unassembled WGS sequence"/>
</dbReference>
<evidence type="ECO:0008006" key="3">
    <source>
        <dbReference type="Google" id="ProtNLM"/>
    </source>
</evidence>
<keyword evidence="2" id="KW-1185">Reference proteome</keyword>
<dbReference type="RefSeq" id="WP_086952172.1">
    <property type="nucleotide sequence ID" value="NZ_FWFD01000015.1"/>
</dbReference>
<proteinExistence type="predicted"/>
<reference evidence="2" key="1">
    <citation type="submission" date="2017-02" db="EMBL/GenBank/DDBJ databases">
        <authorList>
            <person name="Dridi B."/>
        </authorList>
    </citation>
    <scope>NUCLEOTIDE SEQUENCE [LARGE SCALE GENOMIC DNA]</scope>
    <source>
        <strain evidence="2">bH819</strain>
    </source>
</reference>
<dbReference type="OrthoDB" id="2201507at2"/>
<gene>
    <name evidence="1" type="ORF">FM121_10675</name>
</gene>